<dbReference type="InterPro" id="IPR012340">
    <property type="entry name" value="NA-bd_OB-fold"/>
</dbReference>
<dbReference type="InterPro" id="IPR010285">
    <property type="entry name" value="DNA_helicase_pif1-like_DEAD"/>
</dbReference>
<organism evidence="4 5">
    <name type="scientific">Paramuricea clavata</name>
    <name type="common">Red gorgonian</name>
    <name type="synonym">Violescent sea-whip</name>
    <dbReference type="NCBI Taxonomy" id="317549"/>
    <lineage>
        <taxon>Eukaryota</taxon>
        <taxon>Metazoa</taxon>
        <taxon>Cnidaria</taxon>
        <taxon>Anthozoa</taxon>
        <taxon>Octocorallia</taxon>
        <taxon>Malacalcyonacea</taxon>
        <taxon>Plexauridae</taxon>
        <taxon>Paramuricea</taxon>
    </lineage>
</organism>
<comment type="catalytic activity">
    <reaction evidence="1">
        <text>ATP + H2O = ADP + phosphate + H(+)</text>
        <dbReference type="Rhea" id="RHEA:13065"/>
        <dbReference type="ChEBI" id="CHEBI:15377"/>
        <dbReference type="ChEBI" id="CHEBI:15378"/>
        <dbReference type="ChEBI" id="CHEBI:30616"/>
        <dbReference type="ChEBI" id="CHEBI:43474"/>
        <dbReference type="ChEBI" id="CHEBI:456216"/>
        <dbReference type="EC" id="5.6.2.3"/>
    </reaction>
</comment>
<accession>A0A7D9DL96</accession>
<feature type="region of interest" description="Disordered" evidence="2">
    <location>
        <begin position="282"/>
        <end position="347"/>
    </location>
</feature>
<dbReference type="Proteomes" id="UP001152795">
    <property type="component" value="Unassembled WGS sequence"/>
</dbReference>
<dbReference type="PANTHER" id="PTHR47642:SF5">
    <property type="entry name" value="ATP-DEPENDENT DNA HELICASE"/>
    <property type="match status" value="1"/>
</dbReference>
<dbReference type="InterPro" id="IPR027417">
    <property type="entry name" value="P-loop_NTPase"/>
</dbReference>
<dbReference type="Gene3D" id="2.40.50.140">
    <property type="entry name" value="Nucleic acid-binding proteins"/>
    <property type="match status" value="1"/>
</dbReference>
<dbReference type="OrthoDB" id="5982348at2759"/>
<name>A0A7D9DL96_PARCT</name>
<dbReference type="GO" id="GO:0016787">
    <property type="term" value="F:hydrolase activity"/>
    <property type="evidence" value="ECO:0007669"/>
    <property type="project" value="UniProtKB-KW"/>
</dbReference>
<reference evidence="4" key="1">
    <citation type="submission" date="2020-04" db="EMBL/GenBank/DDBJ databases">
        <authorList>
            <person name="Alioto T."/>
            <person name="Alioto T."/>
            <person name="Gomez Garrido J."/>
        </authorList>
    </citation>
    <scope>NUCLEOTIDE SEQUENCE</scope>
    <source>
        <strain evidence="4">A484AB</strain>
    </source>
</reference>
<keyword evidence="1" id="KW-0234">DNA repair</keyword>
<dbReference type="SUPFAM" id="SSF52540">
    <property type="entry name" value="P-loop containing nucleoside triphosphate hydrolases"/>
    <property type="match status" value="2"/>
</dbReference>
<sequence length="553" mass="61316">MSTFSEKQQLAYDIIVNHQNSDVSKEQLLLIINGEGGTGRSYLINAVRSYLGEKKYIIIDEYSMLGQTAMGWIDRRCRQATGLKDILFGGKSIILIGDPAQLPPVADKPLYHEKPSNPVGILSRLQSGEVSVDDWKLLLTCQPNVASNVDYFLGATRLYYSNEEVAKYNYDHLLKLHAPIAEVHARHSSQDAKHVSAQDMLGLHPVVLTCRGARVMLTMNLWSMVGLYNGSTGTVVDIIFAESRNSPDLPVAVLVKFDNYCGPSFSNMPFCVPIPPVTATKEKHPAEEITQREQSRKGQLPQNIALEEQDLGLVSPRTSKSEERNQRSNQQKIHINKQSKLEDPQESEVTFDIKKVESEGKCKPGITAVSDVLQGDINAVINICGWITLHGAEETILSKGKTLRKQEAIFTDNSGTMHLVLWEGDITQVISKSVYNISKIVVREFDNAKYLTLNKHSIIKPADTSIDRVGTEADGLPHLQKFDSPAEGVLSVQRILSCKKCQTKLVPDPTKNLTKCTECGMAQLKSKCIQHLMANVMFGKADQQSLCFCSTTS</sequence>
<dbReference type="Gene3D" id="3.40.50.300">
    <property type="entry name" value="P-loop containing nucleotide triphosphate hydrolases"/>
    <property type="match status" value="1"/>
</dbReference>
<gene>
    <name evidence="4" type="ORF">PACLA_8A019653</name>
</gene>
<keyword evidence="1 4" id="KW-0347">Helicase</keyword>
<protein>
    <recommendedName>
        <fullName evidence="1">ATP-dependent DNA helicase</fullName>
        <ecNumber evidence="1">5.6.2.3</ecNumber>
    </recommendedName>
</protein>
<evidence type="ECO:0000313" key="4">
    <source>
        <dbReference type="EMBL" id="CAB3988330.1"/>
    </source>
</evidence>
<keyword evidence="1" id="KW-0227">DNA damage</keyword>
<comment type="caution">
    <text evidence="4">The sequence shown here is derived from an EMBL/GenBank/DDBJ whole genome shotgun (WGS) entry which is preliminary data.</text>
</comment>
<proteinExistence type="inferred from homology"/>
<dbReference type="GO" id="GO:0006310">
    <property type="term" value="P:DNA recombination"/>
    <property type="evidence" value="ECO:0007669"/>
    <property type="project" value="UniProtKB-KW"/>
</dbReference>
<comment type="cofactor">
    <cofactor evidence="1">
        <name>Mg(2+)</name>
        <dbReference type="ChEBI" id="CHEBI:18420"/>
    </cofactor>
</comment>
<feature type="compositionally biased region" description="Basic and acidic residues" evidence="2">
    <location>
        <begin position="282"/>
        <end position="296"/>
    </location>
</feature>
<keyword evidence="1" id="KW-0547">Nucleotide-binding</keyword>
<evidence type="ECO:0000256" key="2">
    <source>
        <dbReference type="SAM" id="MobiDB-lite"/>
    </source>
</evidence>
<evidence type="ECO:0000259" key="3">
    <source>
        <dbReference type="Pfam" id="PF05970"/>
    </source>
</evidence>
<dbReference type="GO" id="GO:0005524">
    <property type="term" value="F:ATP binding"/>
    <property type="evidence" value="ECO:0007669"/>
    <property type="project" value="UniProtKB-KW"/>
</dbReference>
<feature type="compositionally biased region" description="Polar residues" evidence="2">
    <location>
        <begin position="327"/>
        <end position="338"/>
    </location>
</feature>
<evidence type="ECO:0000256" key="1">
    <source>
        <dbReference type="RuleBase" id="RU363044"/>
    </source>
</evidence>
<keyword evidence="1" id="KW-0067">ATP-binding</keyword>
<keyword evidence="1" id="KW-0233">DNA recombination</keyword>
<dbReference type="SUPFAM" id="SSF50249">
    <property type="entry name" value="Nucleic acid-binding proteins"/>
    <property type="match status" value="1"/>
</dbReference>
<keyword evidence="1" id="KW-0378">Hydrolase</keyword>
<dbReference type="GO" id="GO:0006281">
    <property type="term" value="P:DNA repair"/>
    <property type="evidence" value="ECO:0007669"/>
    <property type="project" value="UniProtKB-KW"/>
</dbReference>
<dbReference type="EMBL" id="CACRXK020001307">
    <property type="protein sequence ID" value="CAB3988330.1"/>
    <property type="molecule type" value="Genomic_DNA"/>
</dbReference>
<dbReference type="GO" id="GO:0000723">
    <property type="term" value="P:telomere maintenance"/>
    <property type="evidence" value="ECO:0007669"/>
    <property type="project" value="InterPro"/>
</dbReference>
<dbReference type="GO" id="GO:0043139">
    <property type="term" value="F:5'-3' DNA helicase activity"/>
    <property type="evidence" value="ECO:0007669"/>
    <property type="project" value="UniProtKB-EC"/>
</dbReference>
<dbReference type="Pfam" id="PF05970">
    <property type="entry name" value="PIF1"/>
    <property type="match status" value="1"/>
</dbReference>
<feature type="domain" description="DNA helicase Pif1-like DEAD-box helicase" evidence="3">
    <location>
        <begin position="50"/>
        <end position="109"/>
    </location>
</feature>
<evidence type="ECO:0000313" key="5">
    <source>
        <dbReference type="Proteomes" id="UP001152795"/>
    </source>
</evidence>
<dbReference type="AlphaFoldDB" id="A0A7D9DL96"/>
<dbReference type="EC" id="5.6.2.3" evidence="1"/>
<dbReference type="InterPro" id="IPR051055">
    <property type="entry name" value="PIF1_helicase"/>
</dbReference>
<dbReference type="PANTHER" id="PTHR47642">
    <property type="entry name" value="ATP-DEPENDENT DNA HELICASE"/>
    <property type="match status" value="1"/>
</dbReference>
<keyword evidence="5" id="KW-1185">Reference proteome</keyword>
<comment type="similarity">
    <text evidence="1">Belongs to the helicase family.</text>
</comment>